<organism evidence="1 2">
    <name type="scientific">Rangifer tarandus platyrhynchus</name>
    <name type="common">Svalbard reindeer</name>
    <dbReference type="NCBI Taxonomy" id="3082113"/>
    <lineage>
        <taxon>Eukaryota</taxon>
        <taxon>Metazoa</taxon>
        <taxon>Chordata</taxon>
        <taxon>Craniata</taxon>
        <taxon>Vertebrata</taxon>
        <taxon>Euteleostomi</taxon>
        <taxon>Mammalia</taxon>
        <taxon>Eutheria</taxon>
        <taxon>Laurasiatheria</taxon>
        <taxon>Artiodactyla</taxon>
        <taxon>Ruminantia</taxon>
        <taxon>Pecora</taxon>
        <taxon>Cervidae</taxon>
        <taxon>Odocoileinae</taxon>
        <taxon>Rangifer</taxon>
    </lineage>
</organism>
<dbReference type="Proteomes" id="UP001162501">
    <property type="component" value="Chromosome 21"/>
</dbReference>
<evidence type="ECO:0000313" key="2">
    <source>
        <dbReference type="Proteomes" id="UP001162501"/>
    </source>
</evidence>
<protein>
    <submittedName>
        <fullName evidence="1">Uncharacterized protein</fullName>
    </submittedName>
</protein>
<proteinExistence type="predicted"/>
<sequence>MRTCFLHDFIPWSCFLQAFPFRAPCRPASSLVSPHREVLTFRVAPPAGSPPACPAGLPRPALVHGVRSPAGVAVGPSEACVRAAARYHGPRGRLWTSRPSGLMDKALAS</sequence>
<dbReference type="EMBL" id="OX596105">
    <property type="protein sequence ID" value="CAI9700436.1"/>
    <property type="molecule type" value="Genomic_DNA"/>
</dbReference>
<reference evidence="1" key="1">
    <citation type="submission" date="2023-05" db="EMBL/GenBank/DDBJ databases">
        <authorList>
            <consortium name="ELIXIR-Norway"/>
        </authorList>
    </citation>
    <scope>NUCLEOTIDE SEQUENCE</scope>
</reference>
<evidence type="ECO:0000313" key="1">
    <source>
        <dbReference type="EMBL" id="CAI9700436.1"/>
    </source>
</evidence>
<name>A0ACB0EIK5_RANTA</name>
<gene>
    <name evidence="1" type="ORF">MRATA1EN3_LOCUS11649</name>
</gene>
<accession>A0ACB0EIK5</accession>